<dbReference type="Pfam" id="PF00691">
    <property type="entry name" value="OmpA"/>
    <property type="match status" value="1"/>
</dbReference>
<evidence type="ECO:0000256" key="2">
    <source>
        <dbReference type="ARBA" id="ARBA00023136"/>
    </source>
</evidence>
<dbReference type="Gene3D" id="3.30.1330.60">
    <property type="entry name" value="OmpA-like domain"/>
    <property type="match status" value="1"/>
</dbReference>
<dbReference type="Proteomes" id="UP000032417">
    <property type="component" value="Chromosome 1"/>
</dbReference>
<keyword evidence="9" id="KW-1185">Reference proteome</keyword>
<dbReference type="KEGG" id="pbt:ING2E5B_0481"/>
<keyword evidence="2 4" id="KW-0472">Membrane</keyword>
<dbReference type="InterPro" id="IPR036737">
    <property type="entry name" value="OmpA-like_sf"/>
</dbReference>
<dbReference type="HOGENOM" id="CLU_034534_1_0_10"/>
<accession>A0A098BYK9</accession>
<dbReference type="PRINTS" id="PR01021">
    <property type="entry name" value="OMPADOMAIN"/>
</dbReference>
<dbReference type="OrthoDB" id="1108826at2"/>
<dbReference type="PANTHER" id="PTHR30329:SF21">
    <property type="entry name" value="LIPOPROTEIN YIAD-RELATED"/>
    <property type="match status" value="1"/>
</dbReference>
<gene>
    <name evidence="8" type="ORF">ING2E5B_0481</name>
</gene>
<feature type="signal peptide" evidence="6">
    <location>
        <begin position="1"/>
        <end position="20"/>
    </location>
</feature>
<dbReference type="PANTHER" id="PTHR30329">
    <property type="entry name" value="STATOR ELEMENT OF FLAGELLAR MOTOR COMPLEX"/>
    <property type="match status" value="1"/>
</dbReference>
<proteinExistence type="predicted"/>
<feature type="domain" description="OmpA-like" evidence="7">
    <location>
        <begin position="310"/>
        <end position="425"/>
    </location>
</feature>
<evidence type="ECO:0000313" key="8">
    <source>
        <dbReference type="EMBL" id="CEA15248.1"/>
    </source>
</evidence>
<evidence type="ECO:0000313" key="9">
    <source>
        <dbReference type="Proteomes" id="UP000032417"/>
    </source>
</evidence>
<organism evidence="8 9">
    <name type="scientific">Fermentimonas caenicola</name>
    <dbReference type="NCBI Taxonomy" id="1562970"/>
    <lineage>
        <taxon>Bacteria</taxon>
        <taxon>Pseudomonadati</taxon>
        <taxon>Bacteroidota</taxon>
        <taxon>Bacteroidia</taxon>
        <taxon>Bacteroidales</taxon>
        <taxon>Dysgonomonadaceae</taxon>
        <taxon>Fermentimonas</taxon>
    </lineage>
</organism>
<feature type="compositionally biased region" description="Basic and acidic residues" evidence="5">
    <location>
        <begin position="45"/>
        <end position="67"/>
    </location>
</feature>
<dbReference type="PROSITE" id="PS51123">
    <property type="entry name" value="OMPA_2"/>
    <property type="match status" value="1"/>
</dbReference>
<dbReference type="InterPro" id="IPR006664">
    <property type="entry name" value="OMP_bac"/>
</dbReference>
<evidence type="ECO:0000259" key="7">
    <source>
        <dbReference type="PROSITE" id="PS51123"/>
    </source>
</evidence>
<evidence type="ECO:0000256" key="3">
    <source>
        <dbReference type="ARBA" id="ARBA00023237"/>
    </source>
</evidence>
<reference evidence="8 9" key="1">
    <citation type="submission" date="2014-08" db="EMBL/GenBank/DDBJ databases">
        <authorList>
            <person name="Wibberg D."/>
        </authorList>
    </citation>
    <scope>NUCLEOTIDE SEQUENCE [LARGE SCALE GENOMIC DNA]</scope>
    <source>
        <strain evidence="9">ING2-E5B</strain>
    </source>
</reference>
<dbReference type="InterPro" id="IPR050330">
    <property type="entry name" value="Bact_OuterMem_StrucFunc"/>
</dbReference>
<dbReference type="SUPFAM" id="SSF103088">
    <property type="entry name" value="OmpA-like"/>
    <property type="match status" value="1"/>
</dbReference>
<keyword evidence="6" id="KW-0732">Signal</keyword>
<dbReference type="PATRIC" id="fig|1562970.3.peg.475"/>
<dbReference type="CDD" id="cd07185">
    <property type="entry name" value="OmpA_C-like"/>
    <property type="match status" value="1"/>
</dbReference>
<name>A0A098BYK9_9BACT</name>
<dbReference type="AlphaFoldDB" id="A0A098BYK9"/>
<sequence>MKKIIILLSFCLLFIAGADAQSWLNKLGNAAKEAAKNTVERRVEQKAEEVTEKTLNKAEESVTRREVTEEEADMEEEASREETTGKARQTASQKLVSTSQYDFVPGDKILYFEDFSQDAIGDFPALWTTDGSGEVKTVNIAPGKWFHLNGDNACYCYTRQIDFPDNFIVEFDIIPDEEFGHGIQFTLYQDEEGKPKEMNDGLFPGVAGLHIVASHDRWETNGYKDSEDWITGSATRNPVIREQENHVIIWIQKRRVRIYHQNAKVLDMPTNIYPDVKFNRIRFSGWDRHSAPLVSNIKITTASPDTRSKLITEGRLITYGITFDVNKAEVKAESFGTLKNIAEVLKENESVRVKIVGHTDSDGDDAKNLELSQRRAESVKNELVTRFGIDASRMETDGAGETSPVAPNDTPVNKALNRRVEFVKL</sequence>
<evidence type="ECO:0000256" key="5">
    <source>
        <dbReference type="SAM" id="MobiDB-lite"/>
    </source>
</evidence>
<dbReference type="GO" id="GO:0009279">
    <property type="term" value="C:cell outer membrane"/>
    <property type="evidence" value="ECO:0007669"/>
    <property type="project" value="UniProtKB-SubCell"/>
</dbReference>
<dbReference type="STRING" id="1562970.ING2E5B_0481"/>
<keyword evidence="3" id="KW-0998">Cell outer membrane</keyword>
<dbReference type="EMBL" id="LN515532">
    <property type="protein sequence ID" value="CEA15248.1"/>
    <property type="molecule type" value="Genomic_DNA"/>
</dbReference>
<evidence type="ECO:0000256" key="4">
    <source>
        <dbReference type="PROSITE-ProRule" id="PRU00473"/>
    </source>
</evidence>
<dbReference type="InterPro" id="IPR006665">
    <property type="entry name" value="OmpA-like"/>
</dbReference>
<feature type="compositionally biased region" description="Acidic residues" evidence="5">
    <location>
        <begin position="68"/>
        <end position="79"/>
    </location>
</feature>
<evidence type="ECO:0000256" key="1">
    <source>
        <dbReference type="ARBA" id="ARBA00004442"/>
    </source>
</evidence>
<feature type="region of interest" description="Disordered" evidence="5">
    <location>
        <begin position="45"/>
        <end position="91"/>
    </location>
</feature>
<feature type="chain" id="PRO_5001938721" description="OmpA-like domain-containing protein" evidence="6">
    <location>
        <begin position="21"/>
        <end position="425"/>
    </location>
</feature>
<protein>
    <recommendedName>
        <fullName evidence="7">OmpA-like domain-containing protein</fullName>
    </recommendedName>
</protein>
<evidence type="ECO:0000256" key="6">
    <source>
        <dbReference type="SAM" id="SignalP"/>
    </source>
</evidence>
<comment type="subcellular location">
    <subcellularLocation>
        <location evidence="1">Cell outer membrane</location>
    </subcellularLocation>
</comment>